<accession>A0ABQ9VB87</accession>
<protein>
    <submittedName>
        <fullName evidence="1">Armadillo-like helical domain containing protein 1</fullName>
    </submittedName>
</protein>
<name>A0ABQ9VB87_SAGOE</name>
<gene>
    <name evidence="1" type="primary">ARMH1</name>
    <name evidence="1" type="ORF">P7K49_016139</name>
</gene>
<evidence type="ECO:0000313" key="1">
    <source>
        <dbReference type="EMBL" id="KAK2106625.1"/>
    </source>
</evidence>
<dbReference type="Pfam" id="PF17741">
    <property type="entry name" value="DUF5578"/>
    <property type="match status" value="1"/>
</dbReference>
<comment type="caution">
    <text evidence="1">The sequence shown here is derived from an EMBL/GenBank/DDBJ whole genome shotgun (WGS) entry which is preliminary data.</text>
</comment>
<reference evidence="1 2" key="1">
    <citation type="submission" date="2023-05" db="EMBL/GenBank/DDBJ databases">
        <title>B98-5 Cell Line De Novo Hybrid Assembly: An Optical Mapping Approach.</title>
        <authorList>
            <person name="Kananen K."/>
            <person name="Auerbach J.A."/>
            <person name="Kautto E."/>
            <person name="Blachly J.S."/>
        </authorList>
    </citation>
    <scope>NUCLEOTIDE SEQUENCE [LARGE SCALE GENOMIC DNA]</scope>
    <source>
        <strain evidence="1">B95-8</strain>
        <tissue evidence="1">Cell line</tissue>
    </source>
</reference>
<dbReference type="Proteomes" id="UP001266305">
    <property type="component" value="Unassembled WGS sequence"/>
</dbReference>
<dbReference type="PANTHER" id="PTHR34258:SF1">
    <property type="entry name" value="ARMADILLO-LIKE HELICAL DOMAIN CONTAINING PROTEIN 1"/>
    <property type="match status" value="1"/>
</dbReference>
<organism evidence="1 2">
    <name type="scientific">Saguinus oedipus</name>
    <name type="common">Cotton-top tamarin</name>
    <name type="synonym">Oedipomidas oedipus</name>
    <dbReference type="NCBI Taxonomy" id="9490"/>
    <lineage>
        <taxon>Eukaryota</taxon>
        <taxon>Metazoa</taxon>
        <taxon>Chordata</taxon>
        <taxon>Craniata</taxon>
        <taxon>Vertebrata</taxon>
        <taxon>Euteleostomi</taxon>
        <taxon>Mammalia</taxon>
        <taxon>Eutheria</taxon>
        <taxon>Euarchontoglires</taxon>
        <taxon>Primates</taxon>
        <taxon>Haplorrhini</taxon>
        <taxon>Platyrrhini</taxon>
        <taxon>Cebidae</taxon>
        <taxon>Callitrichinae</taxon>
        <taxon>Saguinus</taxon>
    </lineage>
</organism>
<dbReference type="EMBL" id="JASSZA010000007">
    <property type="protein sequence ID" value="KAK2106625.1"/>
    <property type="molecule type" value="Genomic_DNA"/>
</dbReference>
<dbReference type="PANTHER" id="PTHR34258">
    <property type="entry name" value="ARMADILLO-LIKE HELICAL DOMAIN CONTAINING PROTEIN 1"/>
    <property type="match status" value="1"/>
</dbReference>
<sequence length="82" mass="9144">MTGCCLEKLLKSIGIFLSAVSSNRYLREFLEVGGVLTLLEILGLEKITEEAKKESVKLLQVIANSGRKYKELICESYGGYRV</sequence>
<proteinExistence type="predicted"/>
<keyword evidence="2" id="KW-1185">Reference proteome</keyword>
<evidence type="ECO:0000313" key="2">
    <source>
        <dbReference type="Proteomes" id="UP001266305"/>
    </source>
</evidence>
<dbReference type="InterPro" id="IPR041090">
    <property type="entry name" value="DUF5578"/>
</dbReference>